<evidence type="ECO:0000256" key="6">
    <source>
        <dbReference type="ARBA" id="ARBA00012778"/>
    </source>
</evidence>
<feature type="domain" description="Glycogen debranching enzyme central" evidence="20">
    <location>
        <begin position="686"/>
        <end position="961"/>
    </location>
</feature>
<evidence type="ECO:0000256" key="8">
    <source>
        <dbReference type="ARBA" id="ARBA00022490"/>
    </source>
</evidence>
<dbReference type="InterPro" id="IPR008928">
    <property type="entry name" value="6-hairpin_glycosidase_sf"/>
</dbReference>
<evidence type="ECO:0000259" key="18">
    <source>
        <dbReference type="Pfam" id="PF14699"/>
    </source>
</evidence>
<dbReference type="InterPro" id="IPR029436">
    <property type="entry name" value="AGL_euk_N"/>
</dbReference>
<protein>
    <recommendedName>
        <fullName evidence="7">Glycogen debranching enzyme</fullName>
        <ecNumber evidence="5">2.4.1.25</ecNumber>
        <ecNumber evidence="6">3.2.1.33</ecNumber>
    </recommendedName>
    <alternativeName>
        <fullName evidence="16">Glycogen debrancher</fullName>
    </alternativeName>
</protein>
<dbReference type="EC" id="3.2.1.33" evidence="6"/>
<comment type="subcellular location">
    <subcellularLocation>
        <location evidence="4">Cytoplasm</location>
    </subcellularLocation>
</comment>
<dbReference type="NCBIfam" id="TIGR01531">
    <property type="entry name" value="glyc_debranch"/>
    <property type="match status" value="1"/>
</dbReference>
<evidence type="ECO:0000259" key="20">
    <source>
        <dbReference type="Pfam" id="PF14702"/>
    </source>
</evidence>
<evidence type="ECO:0000256" key="1">
    <source>
        <dbReference type="ARBA" id="ARBA00000439"/>
    </source>
</evidence>
<dbReference type="InterPro" id="IPR010401">
    <property type="entry name" value="AGL/Gdb1"/>
</dbReference>
<accession>A0A8C4HL84</accession>
<keyword evidence="22" id="KW-1185">Reference proteome</keyword>
<dbReference type="GO" id="GO:0005980">
    <property type="term" value="P:glycogen catabolic process"/>
    <property type="evidence" value="ECO:0007669"/>
    <property type="project" value="InterPro"/>
</dbReference>
<dbReference type="FunFam" id="1.50.10.10:FF:000039">
    <property type="entry name" value="Glycogen debranching enzyme Gdb1, putative"/>
    <property type="match status" value="1"/>
</dbReference>
<dbReference type="Gene3D" id="3.20.20.80">
    <property type="entry name" value="Glycosidases"/>
    <property type="match status" value="1"/>
</dbReference>
<proteinExistence type="inferred from homology"/>
<reference evidence="21" key="2">
    <citation type="submission" date="2025-09" db="UniProtKB">
        <authorList>
            <consortium name="Ensembl"/>
        </authorList>
    </citation>
    <scope>IDENTIFICATION</scope>
</reference>
<dbReference type="OrthoDB" id="10248904at2759"/>
<evidence type="ECO:0000313" key="21">
    <source>
        <dbReference type="Ensembl" id="ENSDLAP00005044446.2"/>
    </source>
</evidence>
<evidence type="ECO:0000256" key="12">
    <source>
        <dbReference type="ARBA" id="ARBA00023056"/>
    </source>
</evidence>
<keyword evidence="12" id="KW-0320">Glycogen biosynthesis</keyword>
<dbReference type="Pfam" id="PF14699">
    <property type="entry name" value="hGDE_N"/>
    <property type="match status" value="1"/>
</dbReference>
<evidence type="ECO:0000256" key="3">
    <source>
        <dbReference type="ARBA" id="ARBA00003530"/>
    </source>
</evidence>
<evidence type="ECO:0000256" key="4">
    <source>
        <dbReference type="ARBA" id="ARBA00004496"/>
    </source>
</evidence>
<evidence type="ECO:0000256" key="16">
    <source>
        <dbReference type="ARBA" id="ARBA00031477"/>
    </source>
</evidence>
<dbReference type="InterPro" id="IPR032788">
    <property type="entry name" value="AGL_central"/>
</dbReference>
<dbReference type="InterPro" id="IPR032792">
    <property type="entry name" value="AGL_glucanoTrfase"/>
</dbReference>
<evidence type="ECO:0000256" key="5">
    <source>
        <dbReference type="ARBA" id="ARBA00012560"/>
    </source>
</evidence>
<evidence type="ECO:0000256" key="7">
    <source>
        <dbReference type="ARBA" id="ARBA00020723"/>
    </source>
</evidence>
<dbReference type="EC" id="2.4.1.25" evidence="5"/>
<dbReference type="SUPFAM" id="SSF48208">
    <property type="entry name" value="Six-hairpin glycosidases"/>
    <property type="match status" value="1"/>
</dbReference>
<dbReference type="PANTHER" id="PTHR10569">
    <property type="entry name" value="GLYCOGEN DEBRANCHING ENZYME"/>
    <property type="match status" value="1"/>
</dbReference>
<dbReference type="GO" id="GO:0005737">
    <property type="term" value="C:cytoplasm"/>
    <property type="evidence" value="ECO:0007669"/>
    <property type="project" value="UniProtKB-SubCell"/>
</dbReference>
<dbReference type="Pfam" id="PF14701">
    <property type="entry name" value="hDGE_amylase"/>
    <property type="match status" value="1"/>
</dbReference>
<dbReference type="Proteomes" id="UP000694389">
    <property type="component" value="Unassembled WGS sequence"/>
</dbReference>
<dbReference type="InterPro" id="IPR017853">
    <property type="entry name" value="GH"/>
</dbReference>
<dbReference type="GeneID" id="127369148"/>
<dbReference type="GO" id="GO:0004135">
    <property type="term" value="F:amylo-alpha-1,6-glucosidase activity"/>
    <property type="evidence" value="ECO:0007669"/>
    <property type="project" value="UniProtKB-EC"/>
</dbReference>
<dbReference type="CDD" id="cd11327">
    <property type="entry name" value="AmyAc_Glg_debranch_2"/>
    <property type="match status" value="1"/>
</dbReference>
<evidence type="ECO:0000256" key="2">
    <source>
        <dbReference type="ARBA" id="ARBA00000927"/>
    </source>
</evidence>
<keyword evidence="10" id="KW-0808">Transferase</keyword>
<evidence type="ECO:0000256" key="9">
    <source>
        <dbReference type="ARBA" id="ARBA00022676"/>
    </source>
</evidence>
<evidence type="ECO:0000256" key="15">
    <source>
        <dbReference type="ARBA" id="ARBA00025780"/>
    </source>
</evidence>
<dbReference type="InterPro" id="IPR006421">
    <property type="entry name" value="Glycogen_debranch_met"/>
</dbReference>
<dbReference type="SUPFAM" id="SSF51445">
    <property type="entry name" value="(Trans)glycosidases"/>
    <property type="match status" value="1"/>
</dbReference>
<dbReference type="Pfam" id="PF14702">
    <property type="entry name" value="hGDE_central"/>
    <property type="match status" value="1"/>
</dbReference>
<keyword evidence="11" id="KW-0378">Hydrolase</keyword>
<dbReference type="GeneTree" id="ENSGT00390000012596"/>
<comment type="similarity">
    <text evidence="15">Belongs to the glycogen debranching enzyme family.</text>
</comment>
<evidence type="ECO:0000256" key="10">
    <source>
        <dbReference type="ARBA" id="ARBA00022679"/>
    </source>
</evidence>
<dbReference type="GO" id="GO:0005978">
    <property type="term" value="P:glycogen biosynthetic process"/>
    <property type="evidence" value="ECO:0007669"/>
    <property type="project" value="UniProtKB-KW"/>
</dbReference>
<dbReference type="Ensembl" id="ENSDLAT00005047446.2">
    <property type="protein sequence ID" value="ENSDLAP00005044446.2"/>
    <property type="gene ID" value="ENSDLAG00005019673.2"/>
</dbReference>
<sequence>MERLEQALFRLEQGFELQFRLGPTLQGKEVQVYTNYPAKGHMFDRLKYHSLDWVYPNGREDDSDKYCRLDLTVAGSFQYYFSCGDEEKVSSGYIVVDPVLRVGGNNDVLLLDCISSQTYLAKCLGPLDKWLDRVRVAKETGYNMIHFTPLQKLGLSGFCYSIADQLELNPDFSTEGKHCTWRDIGNLVETLRKEWNMVCITDVVYNHTAADSEWIHLHPECGYNLVNSPYLKPAWLLDRLLWHLNCEVANGKYAEQGVPACIQDEHHINALRGVLWQQVFSRLRLWEFLQVNVDEAVEQFKQLLQEGSSGVGSRSSPECKKQLKIVQDLQHRRFGNKVDMNSALNIFWPHSMSPSDIQECCNSFRGRLEELNLDAYKEMNHHAEQATDCIVRNVVHEHLSDQGPKLGPVSRKYPLCPRYFIFPFEEMTFDEETQLMEQRDKACHFLAHDGFVKGNDLSRDFVGPGSQVYLRRELVCLGNTIKLRYGEKPEDCPYLWARMKLYTEITAKVFSGVCLVNCLSTPLHVAEAMLAAARDIRPNLYVIAELFTGSQLIDNVLVNRLGITSLVRDAVGATHRQEEQGDWLSWFGREPVGAFVQPSLRPLIPAFAHTMFMDISPNNHSPIQACSVYDFLPSSVLVSMACCATGSTRGYDELLPYQISMVGDNHIYTCWNSDAQTSDQVNLQTGILAGKLALNRLHQQLAAEGFTQVDLEQLDEDVVAVTRHCPSSHQSVVAVLRRAVKNPETHHYAFDVPPMFIPGQIKEVILEALTIVSTSSNRKDDKNINGLPERTVEIKEHIQLKDSRVVKKANMVSKENSVVQEIVFEKFPPGCIIIFRVTLDPWSQEQLGALRRQLIQFSPQYQTCSLAELRTPSVLTKPLMIIMSRLTLADMNMLLYRCDAEEREGGGGCYSVPTWLPLKYGGLQGLMSVMAEIRPKNDLGHPLCDNLRQGDWMMDYVSNRLLAKGGTVGEVGHWFQAMFGYLKHIPRYLVPCYFDSIIQGAYTTALEAVFKQMSSFVQNGSSLVKQLALGSVQMCGVCHSWALPTLSPHLNDVPYRLNGVTNQEEQCCMSMAAGLPHSCAGILRCWGRDTFISLRGLLLLTGRHLEARNIILAFAGTLRYGLIPNLLGRGSSARFNSRDAVWWWLQCIREYCTLVPDGVSILKCPVSRMYPTNVSEPQPAGAWDQPLYDVIQEAMQRHMQCIQFRETNAGPQLDPNMTEEGFNVEAGVDQTTGFIYGGNRFNCGTWMDKMGESTKAQNKGIPATPRDGSAVEIVGLCKSIVHWLVKLHNNGHFPYKAVNIRRGGQTYSVSYVEWDCKIQENFEKKFYISHDPEDSEDKHPELVHKRGIYKDSFGASSPWCDYQLRPNFPIAMVVAPELFTVVKAWEALGIAEKKLLGPLGMKTLDPDDMVYCGVYDKNLDNNNFNQAKGFNYHQGPEWLWLLSYFLRAKLYFAKKIGKETYDKTANLVKNILSRHNVHLERSHWKGLPELTNENGQHCPFSSESQASSIATILEVLYDL</sequence>
<keyword evidence="14" id="KW-0326">Glycosidase</keyword>
<keyword evidence="9" id="KW-0328">Glycosyltransferase</keyword>
<dbReference type="PANTHER" id="PTHR10569:SF2">
    <property type="entry name" value="GLYCOGEN DEBRANCHING ENZYME"/>
    <property type="match status" value="1"/>
</dbReference>
<name>A0A8C4HL84_DICLA</name>
<dbReference type="OMA" id="IHFREWN"/>
<evidence type="ECO:0000259" key="17">
    <source>
        <dbReference type="Pfam" id="PF06202"/>
    </source>
</evidence>
<dbReference type="FunFam" id="3.20.20.80:FF:000070">
    <property type="entry name" value="GDB1p Glycogen debranching enzyme"/>
    <property type="match status" value="1"/>
</dbReference>
<comment type="function">
    <text evidence="3">Multifunctional enzyme acting as 1,4-alpha-D-glucan:1,4-alpha-D-glucan 4-alpha-D-glycosyltransferase and amylo-1,6-glucosidase in glycogen degradation.</text>
</comment>
<feature type="domain" description="Glycogen debranching enzyme C-terminal" evidence="17">
    <location>
        <begin position="1060"/>
        <end position="1514"/>
    </location>
</feature>
<gene>
    <name evidence="21" type="primary">LOC127369148</name>
</gene>
<comment type="catalytic activity">
    <reaction evidence="1">
        <text>Transfers a segment of a (1-&gt;4)-alpha-D-glucan to a new position in an acceptor, which may be glucose or a (1-&gt;4)-alpha-D-glucan.</text>
        <dbReference type="EC" id="2.4.1.25"/>
    </reaction>
</comment>
<feature type="domain" description="Eukaryotic glycogen debranching enzyme N-terminal" evidence="18">
    <location>
        <begin position="17"/>
        <end position="102"/>
    </location>
</feature>
<dbReference type="GO" id="GO:0004134">
    <property type="term" value="F:4-alpha-glucanotransferase activity"/>
    <property type="evidence" value="ECO:0007669"/>
    <property type="project" value="UniProtKB-EC"/>
</dbReference>
<organism evidence="21 22">
    <name type="scientific">Dicentrarchus labrax</name>
    <name type="common">European seabass</name>
    <name type="synonym">Morone labrax</name>
    <dbReference type="NCBI Taxonomy" id="13489"/>
    <lineage>
        <taxon>Eukaryota</taxon>
        <taxon>Metazoa</taxon>
        <taxon>Chordata</taxon>
        <taxon>Craniata</taxon>
        <taxon>Vertebrata</taxon>
        <taxon>Euteleostomi</taxon>
        <taxon>Actinopterygii</taxon>
        <taxon>Neopterygii</taxon>
        <taxon>Teleostei</taxon>
        <taxon>Neoteleostei</taxon>
        <taxon>Acanthomorphata</taxon>
        <taxon>Eupercaria</taxon>
        <taxon>Moronidae</taxon>
        <taxon>Dicentrarchus</taxon>
    </lineage>
</organism>
<evidence type="ECO:0000256" key="11">
    <source>
        <dbReference type="ARBA" id="ARBA00022801"/>
    </source>
</evidence>
<evidence type="ECO:0000256" key="13">
    <source>
        <dbReference type="ARBA" id="ARBA00023268"/>
    </source>
</evidence>
<dbReference type="RefSeq" id="XP_051266180.1">
    <property type="nucleotide sequence ID" value="XM_051410220.1"/>
</dbReference>
<keyword evidence="8" id="KW-0963">Cytoplasm</keyword>
<dbReference type="Pfam" id="PF06202">
    <property type="entry name" value="GDE_C"/>
    <property type="match status" value="1"/>
</dbReference>
<feature type="domain" description="Glycogen debranching enzyme glucanotransferase" evidence="19">
    <location>
        <begin position="109"/>
        <end position="541"/>
    </location>
</feature>
<evidence type="ECO:0000256" key="14">
    <source>
        <dbReference type="ARBA" id="ARBA00023295"/>
    </source>
</evidence>
<comment type="catalytic activity">
    <reaction evidence="2">
        <text>Hydrolysis of (1-&gt;6)-alpha-D-glucosidic branch linkages in glycogen phosphorylase limit dextrin.</text>
        <dbReference type="EC" id="3.2.1.33"/>
    </reaction>
</comment>
<reference evidence="21" key="1">
    <citation type="submission" date="2025-08" db="UniProtKB">
        <authorList>
            <consortium name="Ensembl"/>
        </authorList>
    </citation>
    <scope>IDENTIFICATION</scope>
</reference>
<keyword evidence="13" id="KW-0511">Multifunctional enzyme</keyword>
<evidence type="ECO:0000313" key="22">
    <source>
        <dbReference type="Proteomes" id="UP000694389"/>
    </source>
</evidence>
<dbReference type="InterPro" id="IPR032790">
    <property type="entry name" value="GDE_C"/>
</dbReference>
<evidence type="ECO:0000259" key="19">
    <source>
        <dbReference type="Pfam" id="PF14701"/>
    </source>
</evidence>